<reference evidence="2" key="3">
    <citation type="submission" date="2023-12" db="EMBL/GenBank/DDBJ databases">
        <authorList>
            <person name="Sun Q."/>
            <person name="Inoue M."/>
        </authorList>
    </citation>
    <scope>NUCLEOTIDE SEQUENCE</scope>
    <source>
        <strain evidence="2">JCM 10667</strain>
    </source>
</reference>
<dbReference type="InterPro" id="IPR016181">
    <property type="entry name" value="Acyl_CoA_acyltransferase"/>
</dbReference>
<proteinExistence type="predicted"/>
<dbReference type="AlphaFoldDB" id="A0A7W7ID72"/>
<evidence type="ECO:0000313" key="4">
    <source>
        <dbReference type="Proteomes" id="UP000549343"/>
    </source>
</evidence>
<dbReference type="Proteomes" id="UP000549343">
    <property type="component" value="Unassembled WGS sequence"/>
</dbReference>
<dbReference type="SUPFAM" id="SSF55729">
    <property type="entry name" value="Acyl-CoA N-acyltransferases (Nat)"/>
    <property type="match status" value="1"/>
</dbReference>
<dbReference type="InterPro" id="IPR000182">
    <property type="entry name" value="GNAT_dom"/>
</dbReference>
<dbReference type="CDD" id="cd04301">
    <property type="entry name" value="NAT_SF"/>
    <property type="match status" value="1"/>
</dbReference>
<protein>
    <submittedName>
        <fullName evidence="2">GNAT family N-acetyltransferase</fullName>
    </submittedName>
    <submittedName>
        <fullName evidence="3">GNAT superfamily N-acetyltransferase</fullName>
    </submittedName>
</protein>
<dbReference type="Pfam" id="PF00583">
    <property type="entry name" value="Acetyltransf_1"/>
    <property type="match status" value="1"/>
</dbReference>
<dbReference type="RefSeq" id="WP_184883907.1">
    <property type="nucleotide sequence ID" value="NZ_BAAAHD010000025.1"/>
</dbReference>
<dbReference type="Proteomes" id="UP001501427">
    <property type="component" value="Unassembled WGS sequence"/>
</dbReference>
<dbReference type="Gene3D" id="3.40.630.30">
    <property type="match status" value="1"/>
</dbReference>
<dbReference type="EMBL" id="BAAAHD010000025">
    <property type="protein sequence ID" value="GAA0567009.1"/>
    <property type="molecule type" value="Genomic_DNA"/>
</dbReference>
<evidence type="ECO:0000313" key="2">
    <source>
        <dbReference type="EMBL" id="GAA0567009.1"/>
    </source>
</evidence>
<name>A0A7W7ID72_9ACTN</name>
<evidence type="ECO:0000313" key="5">
    <source>
        <dbReference type="Proteomes" id="UP001501427"/>
    </source>
</evidence>
<dbReference type="InterPro" id="IPR052523">
    <property type="entry name" value="Trichothecene_AcTrans"/>
</dbReference>
<dbReference type="PANTHER" id="PTHR42791">
    <property type="entry name" value="GNAT FAMILY ACETYLTRANSFERASE"/>
    <property type="match status" value="1"/>
</dbReference>
<dbReference type="PANTHER" id="PTHR42791:SF1">
    <property type="entry name" value="N-ACETYLTRANSFERASE DOMAIN-CONTAINING PROTEIN"/>
    <property type="match status" value="1"/>
</dbReference>
<feature type="domain" description="N-acetyltransferase" evidence="1">
    <location>
        <begin position="6"/>
        <end position="197"/>
    </location>
</feature>
<evidence type="ECO:0000313" key="3">
    <source>
        <dbReference type="EMBL" id="MBB4774941.1"/>
    </source>
</evidence>
<organism evidence="3 4">
    <name type="scientific">Actinomadura livida</name>
    <dbReference type="NCBI Taxonomy" id="79909"/>
    <lineage>
        <taxon>Bacteria</taxon>
        <taxon>Bacillati</taxon>
        <taxon>Actinomycetota</taxon>
        <taxon>Actinomycetes</taxon>
        <taxon>Streptosporangiales</taxon>
        <taxon>Thermomonosporaceae</taxon>
        <taxon>Actinomadura</taxon>
    </lineage>
</organism>
<reference evidence="2 5" key="1">
    <citation type="journal article" date="2019" name="Int. J. Syst. Evol. Microbiol.">
        <title>The Global Catalogue of Microorganisms (GCM) 10K type strain sequencing project: providing services to taxonomists for standard genome sequencing and annotation.</title>
        <authorList>
            <consortium name="The Broad Institute Genomics Platform"/>
            <consortium name="The Broad Institute Genome Sequencing Center for Infectious Disease"/>
            <person name="Wu L."/>
            <person name="Ma J."/>
        </authorList>
    </citation>
    <scope>NUCLEOTIDE SEQUENCE [LARGE SCALE GENOMIC DNA]</scope>
    <source>
        <strain evidence="2 5">JCM 10667</strain>
    </source>
</reference>
<accession>A0A7W7ID72</accession>
<reference evidence="3 4" key="2">
    <citation type="submission" date="2020-08" db="EMBL/GenBank/DDBJ databases">
        <title>Sequencing the genomes of 1000 actinobacteria strains.</title>
        <authorList>
            <person name="Klenk H.-P."/>
        </authorList>
    </citation>
    <scope>NUCLEOTIDE SEQUENCE [LARGE SCALE GENOMIC DNA]</scope>
    <source>
        <strain evidence="3 4">DSM 44772</strain>
    </source>
</reference>
<dbReference type="PROSITE" id="PS51186">
    <property type="entry name" value="GNAT"/>
    <property type="match status" value="1"/>
</dbReference>
<gene>
    <name evidence="3" type="ORF">F4557_003359</name>
    <name evidence="2" type="ORF">GCM10009546_31870</name>
</gene>
<dbReference type="GO" id="GO:0016747">
    <property type="term" value="F:acyltransferase activity, transferring groups other than amino-acyl groups"/>
    <property type="evidence" value="ECO:0007669"/>
    <property type="project" value="InterPro"/>
</dbReference>
<keyword evidence="3" id="KW-0808">Transferase</keyword>
<dbReference type="EMBL" id="JACHMV010000001">
    <property type="protein sequence ID" value="MBB4774941.1"/>
    <property type="molecule type" value="Genomic_DNA"/>
</dbReference>
<keyword evidence="5" id="KW-1185">Reference proteome</keyword>
<comment type="caution">
    <text evidence="3">The sequence shown here is derived from an EMBL/GenBank/DDBJ whole genome shotgun (WGS) entry which is preliminary data.</text>
</comment>
<sequence length="202" mass="22137">MIDNIGGARPAGPADLHAIADTLASAFADYPWTRWTVAADDHPRRLRALQLYFTEKVGLPYGRVWTAGDNAAAAVWTTPGIDVPPEVFTGPELAALYGDRAPYAIEAEEFLAPYRPSRPAWFLATIGVRRDMQGRGLGQAVLAPGLAEADRTGHDAYLETADERNVRFYERFGFETTADVHLPGGGPRTWCMIRRPNTAAPR</sequence>
<evidence type="ECO:0000259" key="1">
    <source>
        <dbReference type="PROSITE" id="PS51186"/>
    </source>
</evidence>